<dbReference type="GO" id="GO:0030599">
    <property type="term" value="F:pectinesterase activity"/>
    <property type="evidence" value="ECO:0007669"/>
    <property type="project" value="UniProtKB-EC"/>
</dbReference>
<feature type="chain" id="PRO_5024989660" description="pectinesterase" evidence="10">
    <location>
        <begin position="20"/>
        <end position="385"/>
    </location>
</feature>
<feature type="signal peptide" evidence="10">
    <location>
        <begin position="1"/>
        <end position="19"/>
    </location>
</feature>
<comment type="subcellular location">
    <subcellularLocation>
        <location evidence="2">Secreted</location>
    </subcellularLocation>
</comment>
<dbReference type="EC" id="3.1.1.11" evidence="5"/>
<evidence type="ECO:0000256" key="6">
    <source>
        <dbReference type="ARBA" id="ARBA00022525"/>
    </source>
</evidence>
<comment type="similarity">
    <text evidence="4">Belongs to the pectinesterase family.</text>
</comment>
<dbReference type="GO" id="GO:0045490">
    <property type="term" value="P:pectin catabolic process"/>
    <property type="evidence" value="ECO:0007669"/>
    <property type="project" value="UniProtKB-UniPathway"/>
</dbReference>
<dbReference type="SUPFAM" id="SSF51126">
    <property type="entry name" value="Pectin lyase-like"/>
    <property type="match status" value="1"/>
</dbReference>
<dbReference type="FunFam" id="2.160.20.10:FF:000045">
    <property type="entry name" value="Pectin methylesterase family protein"/>
    <property type="match status" value="1"/>
</dbReference>
<evidence type="ECO:0000256" key="3">
    <source>
        <dbReference type="ARBA" id="ARBA00005184"/>
    </source>
</evidence>
<name>A0A5N6YYA4_9EURO</name>
<dbReference type="GO" id="GO:0016829">
    <property type="term" value="F:lyase activity"/>
    <property type="evidence" value="ECO:0007669"/>
    <property type="project" value="UniProtKB-KW"/>
</dbReference>
<dbReference type="OrthoDB" id="3934656at2759"/>
<dbReference type="UniPathway" id="UPA00545">
    <property type="reaction ID" value="UER00823"/>
</dbReference>
<keyword evidence="8" id="KW-0378">Hydrolase</keyword>
<dbReference type="Pfam" id="PF01095">
    <property type="entry name" value="Pectinesterase"/>
    <property type="match status" value="1"/>
</dbReference>
<dbReference type="PANTHER" id="PTHR31321">
    <property type="entry name" value="ACYL-COA THIOESTER HYDROLASE YBHC-RELATED"/>
    <property type="match status" value="1"/>
</dbReference>
<protein>
    <recommendedName>
        <fullName evidence="5">pectinesterase</fullName>
        <ecNumber evidence="5">3.1.1.11</ecNumber>
    </recommendedName>
</protein>
<evidence type="ECO:0000259" key="11">
    <source>
        <dbReference type="Pfam" id="PF01095"/>
    </source>
</evidence>
<feature type="domain" description="Pectinesterase catalytic" evidence="11">
    <location>
        <begin position="158"/>
        <end position="360"/>
    </location>
</feature>
<sequence length="385" mass="41796">MRIAGLSLVLGALLASASPHKPTRHTCQTARNCPEGTILVSKTDPSAHFKNVQDAIASLPNDNTTQTILILPGTYKEQVNVTRSGPITLLGQTDHPQDATKNRVTLTWAQANHDNTGQAVDNVFSSVLTVAPTLEASYTGSGPTGYPVPEGTPFGNVNFRAYNIDFTNTWRDYSAGPAHAISLSRANGGFYYCGFYSYQDTVYVGKLGNGYFHKSIIAGQTDFLYGFGTAWIQSSQILLRNCGGGITAWKGTNTTFTNNYGVYIVDSTVQAANASIAPEIRGKCALGRPWNELHRSVFAHTSEDASILPSGYIDWIISGAGRRNKNTVMAEYRASGPGFNATGRRAANVTIVMDDKQYARYNSPAKVFQYPDGRLGNIRWIDDKP</sequence>
<keyword evidence="6" id="KW-0964">Secreted</keyword>
<dbReference type="GO" id="GO:0042545">
    <property type="term" value="P:cell wall modification"/>
    <property type="evidence" value="ECO:0007669"/>
    <property type="project" value="InterPro"/>
</dbReference>
<dbReference type="InterPro" id="IPR012334">
    <property type="entry name" value="Pectin_lyas_fold"/>
</dbReference>
<keyword evidence="13" id="KW-1185">Reference proteome</keyword>
<dbReference type="Proteomes" id="UP000327118">
    <property type="component" value="Unassembled WGS sequence"/>
</dbReference>
<accession>A0A5N6YYA4</accession>
<evidence type="ECO:0000256" key="4">
    <source>
        <dbReference type="ARBA" id="ARBA00008891"/>
    </source>
</evidence>
<evidence type="ECO:0000256" key="2">
    <source>
        <dbReference type="ARBA" id="ARBA00004613"/>
    </source>
</evidence>
<dbReference type="GO" id="GO:0005576">
    <property type="term" value="C:extracellular region"/>
    <property type="evidence" value="ECO:0007669"/>
    <property type="project" value="UniProtKB-SubCell"/>
</dbReference>
<keyword evidence="7 10" id="KW-0732">Signal</keyword>
<dbReference type="AlphaFoldDB" id="A0A5N6YYA4"/>
<evidence type="ECO:0000256" key="8">
    <source>
        <dbReference type="ARBA" id="ARBA00022801"/>
    </source>
</evidence>
<evidence type="ECO:0000256" key="1">
    <source>
        <dbReference type="ARBA" id="ARBA00003252"/>
    </source>
</evidence>
<keyword evidence="9" id="KW-0063">Aspartyl esterase</keyword>
<dbReference type="EMBL" id="ML739311">
    <property type="protein sequence ID" value="KAE8349399.1"/>
    <property type="molecule type" value="Genomic_DNA"/>
</dbReference>
<gene>
    <name evidence="12" type="ORF">BDV28DRAFT_141326</name>
</gene>
<reference evidence="13" key="1">
    <citation type="submission" date="2019-04" db="EMBL/GenBank/DDBJ databases">
        <title>Friends and foes A comparative genomics studyof 23 Aspergillus species from section Flavi.</title>
        <authorList>
            <consortium name="DOE Joint Genome Institute"/>
            <person name="Kjaerbolling I."/>
            <person name="Vesth T."/>
            <person name="Frisvad J.C."/>
            <person name="Nybo J.L."/>
            <person name="Theobald S."/>
            <person name="Kildgaard S."/>
            <person name="Isbrandt T."/>
            <person name="Kuo A."/>
            <person name="Sato A."/>
            <person name="Lyhne E.K."/>
            <person name="Kogle M.E."/>
            <person name="Wiebenga A."/>
            <person name="Kun R.S."/>
            <person name="Lubbers R.J."/>
            <person name="Makela M.R."/>
            <person name="Barry K."/>
            <person name="Chovatia M."/>
            <person name="Clum A."/>
            <person name="Daum C."/>
            <person name="Haridas S."/>
            <person name="He G."/>
            <person name="LaButti K."/>
            <person name="Lipzen A."/>
            <person name="Mondo S."/>
            <person name="Riley R."/>
            <person name="Salamov A."/>
            <person name="Simmons B.A."/>
            <person name="Magnuson J.K."/>
            <person name="Henrissat B."/>
            <person name="Mortensen U.H."/>
            <person name="Larsen T.O."/>
            <person name="Devries R.P."/>
            <person name="Grigoriev I.V."/>
            <person name="Machida M."/>
            <person name="Baker S.E."/>
            <person name="Andersen M.R."/>
        </authorList>
    </citation>
    <scope>NUCLEOTIDE SEQUENCE [LARGE SCALE GENOMIC DNA]</scope>
    <source>
        <strain evidence="13">CBS 553.77</strain>
    </source>
</reference>
<comment type="pathway">
    <text evidence="3">Glycan metabolism; pectin degradation; 2-dehydro-3-deoxy-D-gluconate from pectin: step 1/5.</text>
</comment>
<proteinExistence type="inferred from homology"/>
<evidence type="ECO:0000256" key="9">
    <source>
        <dbReference type="ARBA" id="ARBA00023085"/>
    </source>
</evidence>
<dbReference type="InterPro" id="IPR011050">
    <property type="entry name" value="Pectin_lyase_fold/virulence"/>
</dbReference>
<evidence type="ECO:0000313" key="12">
    <source>
        <dbReference type="EMBL" id="KAE8349399.1"/>
    </source>
</evidence>
<evidence type="ECO:0000256" key="7">
    <source>
        <dbReference type="ARBA" id="ARBA00022729"/>
    </source>
</evidence>
<organism evidence="12 13">
    <name type="scientific">Aspergillus coremiiformis</name>
    <dbReference type="NCBI Taxonomy" id="138285"/>
    <lineage>
        <taxon>Eukaryota</taxon>
        <taxon>Fungi</taxon>
        <taxon>Dikarya</taxon>
        <taxon>Ascomycota</taxon>
        <taxon>Pezizomycotina</taxon>
        <taxon>Eurotiomycetes</taxon>
        <taxon>Eurotiomycetidae</taxon>
        <taxon>Eurotiales</taxon>
        <taxon>Aspergillaceae</taxon>
        <taxon>Aspergillus</taxon>
        <taxon>Aspergillus subgen. Circumdati</taxon>
    </lineage>
</organism>
<dbReference type="PANTHER" id="PTHR31321:SF137">
    <property type="entry name" value="PECTIN METHYL ESTERASE (EUROFUNG)"/>
    <property type="match status" value="1"/>
</dbReference>
<evidence type="ECO:0000256" key="10">
    <source>
        <dbReference type="SAM" id="SignalP"/>
    </source>
</evidence>
<dbReference type="Gene3D" id="2.160.20.10">
    <property type="entry name" value="Single-stranded right-handed beta-helix, Pectin lyase-like"/>
    <property type="match status" value="1"/>
</dbReference>
<dbReference type="InterPro" id="IPR000070">
    <property type="entry name" value="Pectinesterase_cat"/>
</dbReference>
<comment type="function">
    <text evidence="1">Involved in maceration and soft-rotting of plant tissue.</text>
</comment>
<evidence type="ECO:0000313" key="13">
    <source>
        <dbReference type="Proteomes" id="UP000327118"/>
    </source>
</evidence>
<evidence type="ECO:0000256" key="5">
    <source>
        <dbReference type="ARBA" id="ARBA00013229"/>
    </source>
</evidence>
<keyword evidence="12" id="KW-0456">Lyase</keyword>